<dbReference type="Pfam" id="PF10923">
    <property type="entry name" value="BrxC_BrxD"/>
    <property type="match status" value="1"/>
</dbReference>
<gene>
    <name evidence="1" type="ORF">S01H4_33709</name>
</gene>
<protein>
    <submittedName>
        <fullName evidence="1">Uncharacterized protein</fullName>
    </submittedName>
</protein>
<name>X1AI58_9ZZZZ</name>
<dbReference type="EMBL" id="BART01017767">
    <property type="protein sequence ID" value="GAG81724.1"/>
    <property type="molecule type" value="Genomic_DNA"/>
</dbReference>
<organism evidence="1">
    <name type="scientific">marine sediment metagenome</name>
    <dbReference type="NCBI Taxonomy" id="412755"/>
    <lineage>
        <taxon>unclassified sequences</taxon>
        <taxon>metagenomes</taxon>
        <taxon>ecological metagenomes</taxon>
    </lineage>
</organism>
<sequence>MDNPENQNTLTPFESEKILEALRKGVVPTHHLQRFSVGRNFWLDSIKSDLDFVRQGASKVRFLSAPYGGGKTHFLSLVKEEALKNRYVVSYVELHSREAPMDRFEIIFPKIMRGIVVSEDNKGLEHIFETWV</sequence>
<dbReference type="AlphaFoldDB" id="X1AI58"/>
<proteinExistence type="predicted"/>
<reference evidence="1" key="1">
    <citation type="journal article" date="2014" name="Front. Microbiol.">
        <title>High frequency of phylogenetically diverse reductive dehalogenase-homologous genes in deep subseafloor sedimentary metagenomes.</title>
        <authorList>
            <person name="Kawai M."/>
            <person name="Futagami T."/>
            <person name="Toyoda A."/>
            <person name="Takaki Y."/>
            <person name="Nishi S."/>
            <person name="Hori S."/>
            <person name="Arai W."/>
            <person name="Tsubouchi T."/>
            <person name="Morono Y."/>
            <person name="Uchiyama I."/>
            <person name="Ito T."/>
            <person name="Fujiyama A."/>
            <person name="Inagaki F."/>
            <person name="Takami H."/>
        </authorList>
    </citation>
    <scope>NUCLEOTIDE SEQUENCE</scope>
    <source>
        <strain evidence="1">Expedition CK06-06</strain>
    </source>
</reference>
<evidence type="ECO:0000313" key="1">
    <source>
        <dbReference type="EMBL" id="GAG81724.1"/>
    </source>
</evidence>
<comment type="caution">
    <text evidence="1">The sequence shown here is derived from an EMBL/GenBank/DDBJ whole genome shotgun (WGS) entry which is preliminary data.</text>
</comment>
<accession>X1AI58</accession>
<dbReference type="InterPro" id="IPR021228">
    <property type="entry name" value="BrxD"/>
</dbReference>
<feature type="non-terminal residue" evidence="1">
    <location>
        <position position="132"/>
    </location>
</feature>